<dbReference type="GO" id="GO:0003700">
    <property type="term" value="F:DNA-binding transcription factor activity"/>
    <property type="evidence" value="ECO:0007669"/>
    <property type="project" value="InterPro"/>
</dbReference>
<dbReference type="Pfam" id="PF12802">
    <property type="entry name" value="MarR_2"/>
    <property type="match status" value="1"/>
</dbReference>
<sequence>MDQPSSDAPLLDTGPDAYTGFLIRRAQQAHVAAWQRQVSSEISSVQFGVLSTLAARPGASQRDLQDALDLDRSTIADLVGRLERHGLVERVRADEDRRRNVLHLTEQGRTAHETLRPRVDLVETTLTGRLTTAERDRLQELLRRVLA</sequence>
<dbReference type="SMART" id="SM00347">
    <property type="entry name" value="HTH_MARR"/>
    <property type="match status" value="1"/>
</dbReference>
<protein>
    <submittedName>
        <fullName evidence="2">Transcriptional regulator HosA</fullName>
    </submittedName>
</protein>
<reference evidence="2 3" key="1">
    <citation type="submission" date="2016-09" db="EMBL/GenBank/DDBJ databases">
        <title>Pseudonocardia autotrophica DSM535, a candidate organism with high potential of specific P450 cytochromes.</title>
        <authorList>
            <person name="Grumaz C."/>
            <person name="Vainshtein Y."/>
            <person name="Kirstahler P."/>
            <person name="Sohn K."/>
        </authorList>
    </citation>
    <scope>NUCLEOTIDE SEQUENCE [LARGE SCALE GENOMIC DNA]</scope>
    <source>
        <strain evidence="2 3">DSM 535</strain>
    </source>
</reference>
<dbReference type="PROSITE" id="PS50995">
    <property type="entry name" value="HTH_MARR_2"/>
    <property type="match status" value="1"/>
</dbReference>
<dbReference type="InterPro" id="IPR036388">
    <property type="entry name" value="WH-like_DNA-bd_sf"/>
</dbReference>
<dbReference type="PANTHER" id="PTHR33164">
    <property type="entry name" value="TRANSCRIPTIONAL REGULATOR, MARR FAMILY"/>
    <property type="match status" value="1"/>
</dbReference>
<organism evidence="2 3">
    <name type="scientific">Pseudonocardia autotrophica</name>
    <name type="common">Amycolata autotrophica</name>
    <name type="synonym">Nocardia autotrophica</name>
    <dbReference type="NCBI Taxonomy" id="2074"/>
    <lineage>
        <taxon>Bacteria</taxon>
        <taxon>Bacillati</taxon>
        <taxon>Actinomycetota</taxon>
        <taxon>Actinomycetes</taxon>
        <taxon>Pseudonocardiales</taxon>
        <taxon>Pseudonocardiaceae</taxon>
        <taxon>Pseudonocardia</taxon>
    </lineage>
</organism>
<dbReference type="PANTHER" id="PTHR33164:SF95">
    <property type="entry name" value="TRANSCRIPTIONAL REGULATOR"/>
    <property type="match status" value="1"/>
</dbReference>
<feature type="domain" description="HTH marR-type" evidence="1">
    <location>
        <begin position="1"/>
        <end position="147"/>
    </location>
</feature>
<dbReference type="OrthoDB" id="3174724at2"/>
<dbReference type="PRINTS" id="PR00598">
    <property type="entry name" value="HTHMARR"/>
</dbReference>
<name>A0A1Y2MLA6_PSEAH</name>
<dbReference type="Proteomes" id="UP000194360">
    <property type="component" value="Unassembled WGS sequence"/>
</dbReference>
<dbReference type="AlphaFoldDB" id="A0A1Y2MLA6"/>
<dbReference type="InterPro" id="IPR039422">
    <property type="entry name" value="MarR/SlyA-like"/>
</dbReference>
<dbReference type="SUPFAM" id="SSF46785">
    <property type="entry name" value="Winged helix' DNA-binding domain"/>
    <property type="match status" value="1"/>
</dbReference>
<gene>
    <name evidence="2" type="primary">hosA_2</name>
    <name evidence="2" type="ORF">BG845_05784</name>
</gene>
<evidence type="ECO:0000313" key="2">
    <source>
        <dbReference type="EMBL" id="OSY35821.1"/>
    </source>
</evidence>
<dbReference type="GO" id="GO:0006950">
    <property type="term" value="P:response to stress"/>
    <property type="evidence" value="ECO:0007669"/>
    <property type="project" value="TreeGrafter"/>
</dbReference>
<dbReference type="EMBL" id="MIGB01000046">
    <property type="protein sequence ID" value="OSY35821.1"/>
    <property type="molecule type" value="Genomic_DNA"/>
</dbReference>
<dbReference type="STRING" id="2074.BG845_05784"/>
<dbReference type="RefSeq" id="WP_085915921.1">
    <property type="nucleotide sequence ID" value="NZ_AP018920.1"/>
</dbReference>
<evidence type="ECO:0000313" key="3">
    <source>
        <dbReference type="Proteomes" id="UP000194360"/>
    </source>
</evidence>
<dbReference type="InterPro" id="IPR036390">
    <property type="entry name" value="WH_DNA-bd_sf"/>
</dbReference>
<accession>A0A1Y2MLA6</accession>
<comment type="caution">
    <text evidence="2">The sequence shown here is derived from an EMBL/GenBank/DDBJ whole genome shotgun (WGS) entry which is preliminary data.</text>
</comment>
<evidence type="ECO:0000259" key="1">
    <source>
        <dbReference type="PROSITE" id="PS50995"/>
    </source>
</evidence>
<keyword evidence="3" id="KW-1185">Reference proteome</keyword>
<dbReference type="InterPro" id="IPR000835">
    <property type="entry name" value="HTH_MarR-typ"/>
</dbReference>
<proteinExistence type="predicted"/>
<dbReference type="Gene3D" id="1.10.10.10">
    <property type="entry name" value="Winged helix-like DNA-binding domain superfamily/Winged helix DNA-binding domain"/>
    <property type="match status" value="1"/>
</dbReference>